<dbReference type="InterPro" id="IPR001007">
    <property type="entry name" value="VWF_dom"/>
</dbReference>
<reference evidence="6" key="2">
    <citation type="submission" date="2025-09" db="UniProtKB">
        <authorList>
            <consortium name="Ensembl"/>
        </authorList>
    </citation>
    <scope>IDENTIFICATION</scope>
</reference>
<dbReference type="SUPFAM" id="SSF57603">
    <property type="entry name" value="FnI-like domain"/>
    <property type="match status" value="1"/>
</dbReference>
<reference evidence="6" key="1">
    <citation type="submission" date="2025-08" db="UniProtKB">
        <authorList>
            <consortium name="Ensembl"/>
        </authorList>
    </citation>
    <scope>IDENTIFICATION</scope>
</reference>
<dbReference type="SMART" id="SM00215">
    <property type="entry name" value="VWC_out"/>
    <property type="match status" value="1"/>
</dbReference>
<name>A0A672QKE1_SINGR</name>
<dbReference type="Gene3D" id="2.10.25.10">
    <property type="entry name" value="Laminin"/>
    <property type="match status" value="1"/>
</dbReference>
<dbReference type="Ensembl" id="ENSSGRT00000081416.1">
    <property type="protein sequence ID" value="ENSSGRP00000076478.1"/>
    <property type="gene ID" value="ENSSGRG00000038768.1"/>
</dbReference>
<sequence>ISGDPHYYTFDNQIFHFQGTCTYVLSEVSNVAMAFYLLYRFDKIGNPLLILNFCHCIGLWKWFAVNGTFIATPFTLHNGSIQVYQSGFSLAISIDFGLLVTYDAYSYVTISVPYDYQNATCGLCGNYNLHPEDDFRSISGEILSSDVDFANSWKVEGDTDPECHDVRCTGLGCAVCTANEMSLYSDTNHCGILGDVSGPFASCHSVFSPQTYIENCVYDLCLGGGYQPILCQALNVYSAQCQQQGVQLGHWRQPGFCGKCCPATCSNPSTPNNCPLPNQESCVCDDGYILSAGQCVPEANCGCVFEGFYYSEGQSVVLGEDCGRQCVCSSRSMVCNQHQCGPAEVCGLHNGVRGCRPISYGTCSVESLGSYHTFDGQTFRYPGACGLTLARVMGPSQLPYFVLTVEKVPRGLQEFTRFLRFEAGGTHVSIELGEGSNVQVSQNVFFPSALY</sequence>
<dbReference type="OMA" id="RENEECE"/>
<evidence type="ECO:0000256" key="3">
    <source>
        <dbReference type="ARBA" id="ARBA00022737"/>
    </source>
</evidence>
<accession>A0A672QKE1</accession>
<keyword evidence="2" id="KW-0472">Membrane</keyword>
<dbReference type="PANTHER" id="PTHR46160:SF9">
    <property type="entry name" value="PROTEIN PRY2-RELATED"/>
    <property type="match status" value="1"/>
</dbReference>
<dbReference type="InterPro" id="IPR001846">
    <property type="entry name" value="VWF_type-D"/>
</dbReference>
<dbReference type="PANTHER" id="PTHR46160">
    <property type="entry name" value="ALPHA-TECTORIN-RELATED"/>
    <property type="match status" value="1"/>
</dbReference>
<keyword evidence="7" id="KW-1185">Reference proteome</keyword>
<comment type="subcellular location">
    <subcellularLocation>
        <location evidence="1">Cell membrane</location>
    </subcellularLocation>
</comment>
<dbReference type="Pfam" id="PF00094">
    <property type="entry name" value="VWD"/>
    <property type="match status" value="2"/>
</dbReference>
<evidence type="ECO:0000313" key="7">
    <source>
        <dbReference type="Proteomes" id="UP000472262"/>
    </source>
</evidence>
<evidence type="ECO:0000259" key="5">
    <source>
        <dbReference type="PROSITE" id="PS51233"/>
    </source>
</evidence>
<evidence type="ECO:0000256" key="4">
    <source>
        <dbReference type="ARBA" id="ARBA00023157"/>
    </source>
</evidence>
<keyword evidence="2" id="KW-1003">Cell membrane</keyword>
<organism evidence="6 7">
    <name type="scientific">Sinocyclocheilus grahami</name>
    <name type="common">Dianchi golden-line fish</name>
    <name type="synonym">Barbus grahami</name>
    <dbReference type="NCBI Taxonomy" id="75366"/>
    <lineage>
        <taxon>Eukaryota</taxon>
        <taxon>Metazoa</taxon>
        <taxon>Chordata</taxon>
        <taxon>Craniata</taxon>
        <taxon>Vertebrata</taxon>
        <taxon>Euteleostomi</taxon>
        <taxon>Actinopterygii</taxon>
        <taxon>Neopterygii</taxon>
        <taxon>Teleostei</taxon>
        <taxon>Ostariophysi</taxon>
        <taxon>Cypriniformes</taxon>
        <taxon>Cyprinidae</taxon>
        <taxon>Cyprininae</taxon>
        <taxon>Sinocyclocheilus</taxon>
    </lineage>
</organism>
<dbReference type="SMART" id="SM00216">
    <property type="entry name" value="VWD"/>
    <property type="match status" value="1"/>
</dbReference>
<feature type="domain" description="VWFD" evidence="5">
    <location>
        <begin position="361"/>
        <end position="451"/>
    </location>
</feature>
<dbReference type="InterPro" id="IPR014853">
    <property type="entry name" value="VWF/SSPO/ZAN-like_Cys-rich_dom"/>
</dbReference>
<dbReference type="Pfam" id="PF12714">
    <property type="entry name" value="TILa"/>
    <property type="match status" value="1"/>
</dbReference>
<dbReference type="SMART" id="SM00832">
    <property type="entry name" value="C8"/>
    <property type="match status" value="1"/>
</dbReference>
<keyword evidence="4" id="KW-1015">Disulfide bond</keyword>
<keyword evidence="3" id="KW-0677">Repeat</keyword>
<evidence type="ECO:0000256" key="2">
    <source>
        <dbReference type="ARBA" id="ARBA00022475"/>
    </source>
</evidence>
<dbReference type="InterPro" id="IPR036084">
    <property type="entry name" value="Ser_inhib-like_sf"/>
</dbReference>
<protein>
    <recommendedName>
        <fullName evidence="5">VWFD domain-containing protein</fullName>
    </recommendedName>
</protein>
<dbReference type="InterPro" id="IPR052749">
    <property type="entry name" value="Alpha-tectorin"/>
</dbReference>
<dbReference type="CDD" id="cd19941">
    <property type="entry name" value="TIL"/>
    <property type="match status" value="1"/>
</dbReference>
<dbReference type="Proteomes" id="UP000472262">
    <property type="component" value="Unassembled WGS sequence"/>
</dbReference>
<dbReference type="InterPro" id="IPR025615">
    <property type="entry name" value="TILa_dom"/>
</dbReference>
<dbReference type="AlphaFoldDB" id="A0A672QKE1"/>
<dbReference type="Pfam" id="PF08742">
    <property type="entry name" value="C8"/>
    <property type="match status" value="1"/>
</dbReference>
<dbReference type="InParanoid" id="A0A672QKE1"/>
<feature type="domain" description="VWFD" evidence="5">
    <location>
        <begin position="1"/>
        <end position="164"/>
    </location>
</feature>
<evidence type="ECO:0000313" key="6">
    <source>
        <dbReference type="Ensembl" id="ENSSGRP00000076478.1"/>
    </source>
</evidence>
<dbReference type="SUPFAM" id="SSF57567">
    <property type="entry name" value="Serine protease inhibitors"/>
    <property type="match status" value="1"/>
</dbReference>
<proteinExistence type="predicted"/>
<dbReference type="GO" id="GO:0005886">
    <property type="term" value="C:plasma membrane"/>
    <property type="evidence" value="ECO:0007669"/>
    <property type="project" value="UniProtKB-SubCell"/>
</dbReference>
<evidence type="ECO:0000256" key="1">
    <source>
        <dbReference type="ARBA" id="ARBA00004236"/>
    </source>
</evidence>
<dbReference type="PROSITE" id="PS51233">
    <property type="entry name" value="VWFD"/>
    <property type="match status" value="2"/>
</dbReference>